<dbReference type="Pfam" id="PF06629">
    <property type="entry name" value="MipA"/>
    <property type="match status" value="1"/>
</dbReference>
<accession>A0A212JGQ7</accession>
<name>A0A212JGQ7_9PROT</name>
<comment type="subcellular location">
    <subcellularLocation>
        <location evidence="1">Cell outer membrane</location>
    </subcellularLocation>
</comment>
<feature type="signal peptide" evidence="6">
    <location>
        <begin position="1"/>
        <end position="25"/>
    </location>
</feature>
<keyword evidence="3 6" id="KW-0732">Signal</keyword>
<evidence type="ECO:0000256" key="1">
    <source>
        <dbReference type="ARBA" id="ARBA00004442"/>
    </source>
</evidence>
<protein>
    <submittedName>
        <fullName evidence="7">Putative MltA-interacting MipA family protein</fullName>
    </submittedName>
</protein>
<dbReference type="InterPro" id="IPR010583">
    <property type="entry name" value="MipA"/>
</dbReference>
<keyword evidence="5" id="KW-0998">Cell outer membrane</keyword>
<sequence>MSTSYLRGVAIAAFATLAVCGPVRAESGLVVGAGGAWKPDYLGSDDYEAAPLPMLRYSWSGETAASPASGYKSSLGLIDVQAGFPDGIDVGVARIATPSRNFTLRLGGGYRFGRDADDNHALRGMGDIDGQGIARVTLASEPANPRGLGTAFGLKYEMDVTDETDGETLSLFVDHALPLSASTTLTLSGDLRWADDDQMQAYFGVSPTQAARSGHRRFDADSGFSDAGLAARLDWSFAEHWILSGRLGYTRLLGDAADSPLVDDDGSANQFVLSTAVAYRF</sequence>
<dbReference type="PANTHER" id="PTHR38776:SF1">
    <property type="entry name" value="MLTA-INTERACTING PROTEIN-RELATED"/>
    <property type="match status" value="1"/>
</dbReference>
<dbReference type="EMBL" id="FLUO01000001">
    <property type="protein sequence ID" value="SBV98425.1"/>
    <property type="molecule type" value="Genomic_DNA"/>
</dbReference>
<feature type="chain" id="PRO_5012713391" evidence="6">
    <location>
        <begin position="26"/>
        <end position="281"/>
    </location>
</feature>
<dbReference type="GO" id="GO:0009279">
    <property type="term" value="C:cell outer membrane"/>
    <property type="evidence" value="ECO:0007669"/>
    <property type="project" value="UniProtKB-SubCell"/>
</dbReference>
<evidence type="ECO:0000313" key="7">
    <source>
        <dbReference type="EMBL" id="SBV98425.1"/>
    </source>
</evidence>
<comment type="similarity">
    <text evidence="2">Belongs to the MipA/OmpV family.</text>
</comment>
<dbReference type="AlphaFoldDB" id="A0A212JGQ7"/>
<gene>
    <name evidence="7" type="ORF">KL86APRO_11009</name>
</gene>
<organism evidence="7">
    <name type="scientific">uncultured Alphaproteobacteria bacterium</name>
    <dbReference type="NCBI Taxonomy" id="91750"/>
    <lineage>
        <taxon>Bacteria</taxon>
        <taxon>Pseudomonadati</taxon>
        <taxon>Pseudomonadota</taxon>
        <taxon>Alphaproteobacteria</taxon>
        <taxon>environmental samples</taxon>
    </lineage>
</organism>
<dbReference type="PANTHER" id="PTHR38776">
    <property type="entry name" value="MLTA-INTERACTING PROTEIN-RELATED"/>
    <property type="match status" value="1"/>
</dbReference>
<evidence type="ECO:0000256" key="5">
    <source>
        <dbReference type="ARBA" id="ARBA00023237"/>
    </source>
</evidence>
<keyword evidence="4" id="KW-0472">Membrane</keyword>
<evidence type="ECO:0000256" key="2">
    <source>
        <dbReference type="ARBA" id="ARBA00005722"/>
    </source>
</evidence>
<evidence type="ECO:0000256" key="4">
    <source>
        <dbReference type="ARBA" id="ARBA00023136"/>
    </source>
</evidence>
<reference evidence="7" key="1">
    <citation type="submission" date="2016-04" db="EMBL/GenBank/DDBJ databases">
        <authorList>
            <person name="Evans L.H."/>
            <person name="Alamgir A."/>
            <person name="Owens N."/>
            <person name="Weber N.D."/>
            <person name="Virtaneva K."/>
            <person name="Barbian K."/>
            <person name="Babar A."/>
            <person name="Rosenke K."/>
        </authorList>
    </citation>
    <scope>NUCLEOTIDE SEQUENCE</scope>
    <source>
        <strain evidence="7">86</strain>
    </source>
</reference>
<proteinExistence type="inferred from homology"/>
<evidence type="ECO:0000256" key="6">
    <source>
        <dbReference type="SAM" id="SignalP"/>
    </source>
</evidence>
<evidence type="ECO:0000256" key="3">
    <source>
        <dbReference type="ARBA" id="ARBA00022729"/>
    </source>
</evidence>
<dbReference type="SUPFAM" id="SSF56935">
    <property type="entry name" value="Porins"/>
    <property type="match status" value="1"/>
</dbReference>